<evidence type="ECO:0000313" key="1">
    <source>
        <dbReference type="EMBL" id="TGC08330.1"/>
    </source>
</evidence>
<evidence type="ECO:0008006" key="3">
    <source>
        <dbReference type="Google" id="ProtNLM"/>
    </source>
</evidence>
<evidence type="ECO:0000313" key="2">
    <source>
        <dbReference type="Proteomes" id="UP000297295"/>
    </source>
</evidence>
<organism evidence="1 2">
    <name type="scientific">Methanolobus halotolerans</name>
    <dbReference type="NCBI Taxonomy" id="2052935"/>
    <lineage>
        <taxon>Archaea</taxon>
        <taxon>Methanobacteriati</taxon>
        <taxon>Methanobacteriota</taxon>
        <taxon>Stenosarchaea group</taxon>
        <taxon>Methanomicrobia</taxon>
        <taxon>Methanosarcinales</taxon>
        <taxon>Methanosarcinaceae</taxon>
        <taxon>Methanolobus</taxon>
    </lineage>
</organism>
<reference evidence="1 2" key="1">
    <citation type="submission" date="2017-11" db="EMBL/GenBank/DDBJ databases">
        <title>Isolation and Characterization of Methanogenic Archaea from Saline Meromictic Lake at Siberia.</title>
        <authorList>
            <person name="Shen Y."/>
            <person name="Huang H.-H."/>
            <person name="Lai M.-C."/>
            <person name="Chen S.-C."/>
        </authorList>
    </citation>
    <scope>NUCLEOTIDE SEQUENCE [LARGE SCALE GENOMIC DNA]</scope>
    <source>
        <strain evidence="1 2">SY-01</strain>
    </source>
</reference>
<sequence>MGNAEISDKLIKLLDLKYEPVAVKIIRTGEKIPEGFREPVSNIRHCQSIMRARKGESFVIPADKHACVVGASSLGMIVTPGKVRTGDFHANIGMFECADAAANMIKQRSELEEGSAIATVVGSLKDFSFKPDVVVLVDLPETLYWLVPAATFFEGGRQAFNTAAFQATCVDSTIIPLLTGKMNMSLGCFGCRRSTDIRNEEMIAGIPYANLEKMLEALEKIHEGPMQKARAK</sequence>
<dbReference type="PANTHER" id="PTHR37954">
    <property type="entry name" value="BLL4979 PROTEIN"/>
    <property type="match status" value="1"/>
</dbReference>
<name>A0A4E0QQT9_9EURY</name>
<proteinExistence type="predicted"/>
<dbReference type="AlphaFoldDB" id="A0A4E0QQT9"/>
<dbReference type="Pfam" id="PF02596">
    <property type="entry name" value="DUF169"/>
    <property type="match status" value="1"/>
</dbReference>
<dbReference type="InterPro" id="IPR003748">
    <property type="entry name" value="DUF169"/>
</dbReference>
<dbReference type="PANTHER" id="PTHR37954:SF3">
    <property type="entry name" value="DUF169 DOMAIN-CONTAINING PROTEIN"/>
    <property type="match status" value="1"/>
</dbReference>
<protein>
    <recommendedName>
        <fullName evidence="3">DUF169 domain-containing protein</fullName>
    </recommendedName>
</protein>
<accession>A0A4E0QQT9</accession>
<comment type="caution">
    <text evidence="1">The sequence shown here is derived from an EMBL/GenBank/DDBJ whole genome shotgun (WGS) entry which is preliminary data.</text>
</comment>
<gene>
    <name evidence="1" type="ORF">CUN85_09645</name>
</gene>
<dbReference type="EMBL" id="PGGK01000010">
    <property type="protein sequence ID" value="TGC08330.1"/>
    <property type="molecule type" value="Genomic_DNA"/>
</dbReference>
<keyword evidence="2" id="KW-1185">Reference proteome</keyword>
<dbReference type="OrthoDB" id="81191at2157"/>
<dbReference type="Proteomes" id="UP000297295">
    <property type="component" value="Unassembled WGS sequence"/>
</dbReference>
<dbReference type="RefSeq" id="WP_135390105.1">
    <property type="nucleotide sequence ID" value="NZ_PGGK01000010.1"/>
</dbReference>